<proteinExistence type="predicted"/>
<organism evidence="2 3">
    <name type="scientific">Potamilus streckersoni</name>
    <dbReference type="NCBI Taxonomy" id="2493646"/>
    <lineage>
        <taxon>Eukaryota</taxon>
        <taxon>Metazoa</taxon>
        <taxon>Spiralia</taxon>
        <taxon>Lophotrochozoa</taxon>
        <taxon>Mollusca</taxon>
        <taxon>Bivalvia</taxon>
        <taxon>Autobranchia</taxon>
        <taxon>Heteroconchia</taxon>
        <taxon>Palaeoheterodonta</taxon>
        <taxon>Unionida</taxon>
        <taxon>Unionoidea</taxon>
        <taxon>Unionidae</taxon>
        <taxon>Ambleminae</taxon>
        <taxon>Lampsilini</taxon>
        <taxon>Potamilus</taxon>
    </lineage>
</organism>
<keyword evidence="1" id="KW-1133">Transmembrane helix</keyword>
<keyword evidence="3" id="KW-1185">Reference proteome</keyword>
<evidence type="ECO:0000256" key="1">
    <source>
        <dbReference type="SAM" id="Phobius"/>
    </source>
</evidence>
<reference evidence="2" key="3">
    <citation type="submission" date="2023-05" db="EMBL/GenBank/DDBJ databases">
        <authorList>
            <person name="Smith C.H."/>
        </authorList>
    </citation>
    <scope>NUCLEOTIDE SEQUENCE</scope>
    <source>
        <strain evidence="2">CHS0354</strain>
        <tissue evidence="2">Mantle</tissue>
    </source>
</reference>
<keyword evidence="1" id="KW-0472">Membrane</keyword>
<keyword evidence="1" id="KW-0812">Transmembrane</keyword>
<accession>A0AAE0SIB3</accession>
<evidence type="ECO:0000313" key="3">
    <source>
        <dbReference type="Proteomes" id="UP001195483"/>
    </source>
</evidence>
<name>A0AAE0SIB3_9BIVA</name>
<evidence type="ECO:0000313" key="2">
    <source>
        <dbReference type="EMBL" id="KAK3592226.1"/>
    </source>
</evidence>
<reference evidence="2" key="1">
    <citation type="journal article" date="2021" name="Genome Biol. Evol.">
        <title>A High-Quality Reference Genome for a Parasitic Bivalve with Doubly Uniparental Inheritance (Bivalvia: Unionida).</title>
        <authorList>
            <person name="Smith C.H."/>
        </authorList>
    </citation>
    <scope>NUCLEOTIDE SEQUENCE</scope>
    <source>
        <strain evidence="2">CHS0354</strain>
    </source>
</reference>
<gene>
    <name evidence="2" type="ORF">CHS0354_020515</name>
</gene>
<protein>
    <submittedName>
        <fullName evidence="2">Uncharacterized protein</fullName>
    </submittedName>
</protein>
<sequence>MAGLDESSLCGKVAKILAGIAFLFHLIGFASPYWRKAVYDGYTDNSGLWKTCRSGGAYLAGAVGCANHTHTTGIAHRQVNFLNSTKHFIFEPSPAFLINHFEHKAGFAVFTIALNC</sequence>
<dbReference type="AlphaFoldDB" id="A0AAE0SIB3"/>
<feature type="transmembrane region" description="Helical" evidence="1">
    <location>
        <begin position="16"/>
        <end position="34"/>
    </location>
</feature>
<dbReference type="Proteomes" id="UP001195483">
    <property type="component" value="Unassembled WGS sequence"/>
</dbReference>
<dbReference type="Gene3D" id="1.20.140.150">
    <property type="match status" value="1"/>
</dbReference>
<comment type="caution">
    <text evidence="2">The sequence shown here is derived from an EMBL/GenBank/DDBJ whole genome shotgun (WGS) entry which is preliminary data.</text>
</comment>
<dbReference type="EMBL" id="JAEAOA010001247">
    <property type="protein sequence ID" value="KAK3592226.1"/>
    <property type="molecule type" value="Genomic_DNA"/>
</dbReference>
<reference evidence="2" key="2">
    <citation type="journal article" date="2021" name="Genome Biol. Evol.">
        <title>Developing a high-quality reference genome for a parasitic bivalve with doubly uniparental inheritance (Bivalvia: Unionida).</title>
        <authorList>
            <person name="Smith C.H."/>
        </authorList>
    </citation>
    <scope>NUCLEOTIDE SEQUENCE</scope>
    <source>
        <strain evidence="2">CHS0354</strain>
        <tissue evidence="2">Mantle</tissue>
    </source>
</reference>